<evidence type="ECO:0000259" key="2">
    <source>
        <dbReference type="Pfam" id="PF18914"/>
    </source>
</evidence>
<evidence type="ECO:0000313" key="4">
    <source>
        <dbReference type="Proteomes" id="UP000321197"/>
    </source>
</evidence>
<dbReference type="AlphaFoldDB" id="A0A511R4N8"/>
<comment type="caution">
    <text evidence="3">The sequence shown here is derived from an EMBL/GenBank/DDBJ whole genome shotgun (WGS) entry which is preliminary data.</text>
</comment>
<accession>A0A511R4N8</accession>
<organism evidence="3 4">
    <name type="scientific">Meiothermus hypogaeus NBRC 106114</name>
    <dbReference type="NCBI Taxonomy" id="1227553"/>
    <lineage>
        <taxon>Bacteria</taxon>
        <taxon>Thermotogati</taxon>
        <taxon>Deinococcota</taxon>
        <taxon>Deinococci</taxon>
        <taxon>Thermales</taxon>
        <taxon>Thermaceae</taxon>
        <taxon>Meiothermus</taxon>
    </lineage>
</organism>
<dbReference type="Proteomes" id="UP000321197">
    <property type="component" value="Unassembled WGS sequence"/>
</dbReference>
<proteinExistence type="predicted"/>
<evidence type="ECO:0000256" key="1">
    <source>
        <dbReference type="SAM" id="SignalP"/>
    </source>
</evidence>
<feature type="signal peptide" evidence="1">
    <location>
        <begin position="1"/>
        <end position="26"/>
    </location>
</feature>
<gene>
    <name evidence="3" type="ORF">MHY01S_21520</name>
</gene>
<keyword evidence="1" id="KW-0732">Signal</keyword>
<dbReference type="RefSeq" id="WP_119341010.1">
    <property type="nucleotide sequence ID" value="NZ_BJXL01000070.1"/>
</dbReference>
<sequence length="111" mass="12301">MKIATLKPTVWLLLALLTAPVLSALASSDDKAYNLKLEGTVSQFNTSTKTFVLGGYTIRVNAQTRYEYSDSQPMSSNLFWSTNRNGSRVEVKANRSGNLVTAVKIELKSRR</sequence>
<feature type="chain" id="PRO_5022161112" description="DUF5666 domain-containing protein" evidence="1">
    <location>
        <begin position="27"/>
        <end position="111"/>
    </location>
</feature>
<protein>
    <recommendedName>
        <fullName evidence="2">DUF5666 domain-containing protein</fullName>
    </recommendedName>
</protein>
<dbReference type="InterPro" id="IPR043724">
    <property type="entry name" value="DUF5666"/>
</dbReference>
<dbReference type="EMBL" id="BJXL01000070">
    <property type="protein sequence ID" value="GEM83986.1"/>
    <property type="molecule type" value="Genomic_DNA"/>
</dbReference>
<feature type="domain" description="DUF5666" evidence="2">
    <location>
        <begin position="38"/>
        <end position="106"/>
    </location>
</feature>
<reference evidence="3 4" key="1">
    <citation type="submission" date="2019-07" db="EMBL/GenBank/DDBJ databases">
        <title>Whole genome shotgun sequence of Meiothermus hypogaeus NBRC 106114.</title>
        <authorList>
            <person name="Hosoyama A."/>
            <person name="Uohara A."/>
            <person name="Ohji S."/>
            <person name="Ichikawa N."/>
        </authorList>
    </citation>
    <scope>NUCLEOTIDE SEQUENCE [LARGE SCALE GENOMIC DNA]</scope>
    <source>
        <strain evidence="3 4">NBRC 106114</strain>
    </source>
</reference>
<dbReference type="Pfam" id="PF18914">
    <property type="entry name" value="DUF5666"/>
    <property type="match status" value="1"/>
</dbReference>
<evidence type="ECO:0000313" key="3">
    <source>
        <dbReference type="EMBL" id="GEM83986.1"/>
    </source>
</evidence>
<name>A0A511R4N8_9DEIN</name>